<proteinExistence type="predicted"/>
<organism evidence="1 2">
    <name type="scientific">Phialemonium thermophilum</name>
    <dbReference type="NCBI Taxonomy" id="223376"/>
    <lineage>
        <taxon>Eukaryota</taxon>
        <taxon>Fungi</taxon>
        <taxon>Dikarya</taxon>
        <taxon>Ascomycota</taxon>
        <taxon>Pezizomycotina</taxon>
        <taxon>Sordariomycetes</taxon>
        <taxon>Sordariomycetidae</taxon>
        <taxon>Cephalothecales</taxon>
        <taxon>Cephalothecaceae</taxon>
        <taxon>Phialemonium</taxon>
    </lineage>
</organism>
<accession>A0ABR3WRL2</accession>
<evidence type="ECO:0000313" key="2">
    <source>
        <dbReference type="Proteomes" id="UP001586593"/>
    </source>
</evidence>
<gene>
    <name evidence="1" type="ORF">VTK73DRAFT_4905</name>
</gene>
<reference evidence="1 2" key="1">
    <citation type="journal article" date="2024" name="Commun. Biol.">
        <title>Comparative genomic analysis of thermophilic fungi reveals convergent evolutionary adaptations and gene losses.</title>
        <authorList>
            <person name="Steindorff A.S."/>
            <person name="Aguilar-Pontes M.V."/>
            <person name="Robinson A.J."/>
            <person name="Andreopoulos B."/>
            <person name="LaButti K."/>
            <person name="Kuo A."/>
            <person name="Mondo S."/>
            <person name="Riley R."/>
            <person name="Otillar R."/>
            <person name="Haridas S."/>
            <person name="Lipzen A."/>
            <person name="Grimwood J."/>
            <person name="Schmutz J."/>
            <person name="Clum A."/>
            <person name="Reid I.D."/>
            <person name="Moisan M.C."/>
            <person name="Butler G."/>
            <person name="Nguyen T.T.M."/>
            <person name="Dewar K."/>
            <person name="Conant G."/>
            <person name="Drula E."/>
            <person name="Henrissat B."/>
            <person name="Hansel C."/>
            <person name="Singer S."/>
            <person name="Hutchinson M.I."/>
            <person name="de Vries R.P."/>
            <person name="Natvig D.O."/>
            <person name="Powell A.J."/>
            <person name="Tsang A."/>
            <person name="Grigoriev I.V."/>
        </authorList>
    </citation>
    <scope>NUCLEOTIDE SEQUENCE [LARGE SCALE GENOMIC DNA]</scope>
    <source>
        <strain evidence="1 2">ATCC 24622</strain>
    </source>
</reference>
<name>A0ABR3WRL2_9PEZI</name>
<protein>
    <submittedName>
        <fullName evidence="1">Uncharacterized protein</fullName>
    </submittedName>
</protein>
<comment type="caution">
    <text evidence="1">The sequence shown here is derived from an EMBL/GenBank/DDBJ whole genome shotgun (WGS) entry which is preliminary data.</text>
</comment>
<keyword evidence="2" id="KW-1185">Reference proteome</keyword>
<dbReference type="EMBL" id="JAZHXJ010000276">
    <property type="protein sequence ID" value="KAL1866112.1"/>
    <property type="molecule type" value="Genomic_DNA"/>
</dbReference>
<evidence type="ECO:0000313" key="1">
    <source>
        <dbReference type="EMBL" id="KAL1866112.1"/>
    </source>
</evidence>
<dbReference type="Proteomes" id="UP001586593">
    <property type="component" value="Unassembled WGS sequence"/>
</dbReference>
<sequence>MSRAVFFQNTAISRGPDHQQGYDLLDHMLNRQTLHDGRCKRRWRVILSISQGGYDMASCRGPVKDRG</sequence>